<evidence type="ECO:0000313" key="2">
    <source>
        <dbReference type="Proteomes" id="UP000299102"/>
    </source>
</evidence>
<dbReference type="SUPFAM" id="SSF56219">
    <property type="entry name" value="DNase I-like"/>
    <property type="match status" value="1"/>
</dbReference>
<protein>
    <recommendedName>
        <fullName evidence="3">Endonuclease/exonuclease/phosphatase domain-containing protein</fullName>
    </recommendedName>
</protein>
<dbReference type="EMBL" id="BGZK01000401">
    <property type="protein sequence ID" value="GBP41539.1"/>
    <property type="molecule type" value="Genomic_DNA"/>
</dbReference>
<name>A0A4C1VTL4_EUMVA</name>
<accession>A0A4C1VTL4</accession>
<proteinExistence type="predicted"/>
<dbReference type="Proteomes" id="UP000299102">
    <property type="component" value="Unassembled WGS sequence"/>
</dbReference>
<organism evidence="1 2">
    <name type="scientific">Eumeta variegata</name>
    <name type="common">Bagworm moth</name>
    <name type="synonym">Eumeta japonica</name>
    <dbReference type="NCBI Taxonomy" id="151549"/>
    <lineage>
        <taxon>Eukaryota</taxon>
        <taxon>Metazoa</taxon>
        <taxon>Ecdysozoa</taxon>
        <taxon>Arthropoda</taxon>
        <taxon>Hexapoda</taxon>
        <taxon>Insecta</taxon>
        <taxon>Pterygota</taxon>
        <taxon>Neoptera</taxon>
        <taxon>Endopterygota</taxon>
        <taxon>Lepidoptera</taxon>
        <taxon>Glossata</taxon>
        <taxon>Ditrysia</taxon>
        <taxon>Tineoidea</taxon>
        <taxon>Psychidae</taxon>
        <taxon>Oiketicinae</taxon>
        <taxon>Eumeta</taxon>
    </lineage>
</organism>
<dbReference type="OrthoDB" id="410155at2759"/>
<evidence type="ECO:0008006" key="3">
    <source>
        <dbReference type="Google" id="ProtNLM"/>
    </source>
</evidence>
<keyword evidence="2" id="KW-1185">Reference proteome</keyword>
<comment type="caution">
    <text evidence="1">The sequence shown here is derived from an EMBL/GenBank/DDBJ whole genome shotgun (WGS) entry which is preliminary data.</text>
</comment>
<evidence type="ECO:0000313" key="1">
    <source>
        <dbReference type="EMBL" id="GBP41539.1"/>
    </source>
</evidence>
<dbReference type="InterPro" id="IPR036691">
    <property type="entry name" value="Endo/exonu/phosph_ase_sf"/>
</dbReference>
<sequence length="146" mass="16346">MEAIGYRLAMIAMIRHGTLVRLRLLPGYQTALLASGDAVILFGDYNCKNPRWSCPVANYSENILERLEEKLAFKIIAPSTLTYYPAIPLIDFPCWTLPARRCEFQPIKKALQKKWRVGSAVSWKAVTGSPGAVRQHTGVPTARDMP</sequence>
<dbReference type="AlphaFoldDB" id="A0A4C1VTL4"/>
<gene>
    <name evidence="1" type="ORF">EVAR_20345_1</name>
</gene>
<reference evidence="1 2" key="1">
    <citation type="journal article" date="2019" name="Commun. Biol.">
        <title>The bagworm genome reveals a unique fibroin gene that provides high tensile strength.</title>
        <authorList>
            <person name="Kono N."/>
            <person name="Nakamura H."/>
            <person name="Ohtoshi R."/>
            <person name="Tomita M."/>
            <person name="Numata K."/>
            <person name="Arakawa K."/>
        </authorList>
    </citation>
    <scope>NUCLEOTIDE SEQUENCE [LARGE SCALE GENOMIC DNA]</scope>
</reference>